<organism evidence="1 2">
    <name type="scientific">Candidatus Bacteroides pullicola</name>
    <dbReference type="NCBI Taxonomy" id="2838475"/>
    <lineage>
        <taxon>Bacteria</taxon>
        <taxon>Pseudomonadati</taxon>
        <taxon>Bacteroidota</taxon>
        <taxon>Bacteroidia</taxon>
        <taxon>Bacteroidales</taxon>
        <taxon>Bacteroidaceae</taxon>
        <taxon>Bacteroides</taxon>
    </lineage>
</organism>
<dbReference type="EMBL" id="DXCV01000077">
    <property type="protein sequence ID" value="HIY89236.1"/>
    <property type="molecule type" value="Genomic_DNA"/>
</dbReference>
<protein>
    <submittedName>
        <fullName evidence="1">GLPGLI family protein</fullName>
    </submittedName>
</protein>
<reference evidence="1" key="2">
    <citation type="submission" date="2021-04" db="EMBL/GenBank/DDBJ databases">
        <authorList>
            <person name="Gilroy R."/>
        </authorList>
    </citation>
    <scope>NUCLEOTIDE SEQUENCE</scope>
    <source>
        <strain evidence="1">Gambia2-208</strain>
    </source>
</reference>
<dbReference type="InterPro" id="IPR005901">
    <property type="entry name" value="GLPGLI"/>
</dbReference>
<dbReference type="NCBIfam" id="TIGR01200">
    <property type="entry name" value="GLPGLI"/>
    <property type="match status" value="1"/>
</dbReference>
<gene>
    <name evidence="1" type="ORF">H9824_11120</name>
</gene>
<evidence type="ECO:0000313" key="2">
    <source>
        <dbReference type="Proteomes" id="UP000886851"/>
    </source>
</evidence>
<accession>A0A9D1ZK63</accession>
<comment type="caution">
    <text evidence="1">The sequence shown here is derived from an EMBL/GenBank/DDBJ whole genome shotgun (WGS) entry which is preliminary data.</text>
</comment>
<dbReference type="AlphaFoldDB" id="A0A9D1ZK63"/>
<sequence length="281" mass="32920">MRIKLLLFLSIVTQLCFAQRILRDDSSNRPARLAKVELLDKSEFQCVYLHEIYDPGLDFRKKVYEILEVGTRYSKYENYGAYRLDSLINARIKAGEIITSGLHSEFFSQFRPTLEHLIKDMKGAKLTMYDQVFVDNFVYEEPVPAIAWSLQPDTQEVCGYVCHKAVAKFRGRTWTAWYSDIPLNNGPWKFGNLPGLILKVEDDRGEHSFEAVGFKRDKIDFGYKKRSYMKTTREKFNKALWEYKNHSWKMIEGTEYQPKNVDGSAVEIPKTKMFYNPIELE</sequence>
<evidence type="ECO:0000313" key="1">
    <source>
        <dbReference type="EMBL" id="HIY89236.1"/>
    </source>
</evidence>
<reference evidence="1" key="1">
    <citation type="journal article" date="2021" name="PeerJ">
        <title>Extensive microbial diversity within the chicken gut microbiome revealed by metagenomics and culture.</title>
        <authorList>
            <person name="Gilroy R."/>
            <person name="Ravi A."/>
            <person name="Getino M."/>
            <person name="Pursley I."/>
            <person name="Horton D.L."/>
            <person name="Alikhan N.F."/>
            <person name="Baker D."/>
            <person name="Gharbi K."/>
            <person name="Hall N."/>
            <person name="Watson M."/>
            <person name="Adriaenssens E.M."/>
            <person name="Foster-Nyarko E."/>
            <person name="Jarju S."/>
            <person name="Secka A."/>
            <person name="Antonio M."/>
            <person name="Oren A."/>
            <person name="Chaudhuri R.R."/>
            <person name="La Ragione R."/>
            <person name="Hildebrand F."/>
            <person name="Pallen M.J."/>
        </authorList>
    </citation>
    <scope>NUCLEOTIDE SEQUENCE</scope>
    <source>
        <strain evidence="1">Gambia2-208</strain>
    </source>
</reference>
<proteinExistence type="predicted"/>
<dbReference type="Proteomes" id="UP000886851">
    <property type="component" value="Unassembled WGS sequence"/>
</dbReference>
<name>A0A9D1ZK63_9BACE</name>